<dbReference type="STRING" id="686624.SAMN04488242_2370"/>
<keyword evidence="2" id="KW-1185">Reference proteome</keyword>
<dbReference type="Proteomes" id="UP000199475">
    <property type="component" value="Unassembled WGS sequence"/>
</dbReference>
<name>A0A1G9LW94_9ACTN</name>
<organism evidence="1 2">
    <name type="scientific">Tessaracoccus oleiagri</name>
    <dbReference type="NCBI Taxonomy" id="686624"/>
    <lineage>
        <taxon>Bacteria</taxon>
        <taxon>Bacillati</taxon>
        <taxon>Actinomycetota</taxon>
        <taxon>Actinomycetes</taxon>
        <taxon>Propionibacteriales</taxon>
        <taxon>Propionibacteriaceae</taxon>
        <taxon>Tessaracoccus</taxon>
    </lineage>
</organism>
<reference evidence="1 2" key="1">
    <citation type="submission" date="2016-10" db="EMBL/GenBank/DDBJ databases">
        <authorList>
            <person name="de Groot N.N."/>
        </authorList>
    </citation>
    <scope>NUCLEOTIDE SEQUENCE [LARGE SCALE GENOMIC DNA]</scope>
    <source>
        <strain evidence="1 2">CGMCC 1.9159</strain>
    </source>
</reference>
<protein>
    <submittedName>
        <fullName evidence="1">TIGR02646 family protein</fullName>
    </submittedName>
</protein>
<sequence>MMRRVRRPPPPPSLASEGALKEREAALQFYANWDGVAKYDKYKAYKAPDVRASLEQAFGGKCAYCETYYASTQPVAIEHYRPKGEVTIGGKRVPPGYYWLASDWANLLPSCTDCNSPRKQDLPGEEGPLTAGKANAFPLASESTRATAPGAEKSERRLLLHPYLDHPEKHLEFVWGTGTVDDGWVRPRNGSAKGAATIAVCALQRRGLRAARRDRLLLLLAHLESVVDARNNVARHPTDTALLHQYTRRLAEVSRFVDGHAPYSLMCRQVVAVYRQKLFGPPEGPP</sequence>
<dbReference type="Gene3D" id="1.10.30.50">
    <property type="match status" value="1"/>
</dbReference>
<evidence type="ECO:0000313" key="2">
    <source>
        <dbReference type="Proteomes" id="UP000199475"/>
    </source>
</evidence>
<dbReference type="AlphaFoldDB" id="A0A1G9LW94"/>
<evidence type="ECO:0000313" key="1">
    <source>
        <dbReference type="EMBL" id="SDL66238.1"/>
    </source>
</evidence>
<dbReference type="EMBL" id="FNGP01000004">
    <property type="protein sequence ID" value="SDL66238.1"/>
    <property type="molecule type" value="Genomic_DNA"/>
</dbReference>
<proteinExistence type="predicted"/>
<gene>
    <name evidence="1" type="ORF">SAMN04488242_2370</name>
</gene>
<accession>A0A1G9LW94</accession>